<proteinExistence type="predicted"/>
<organism evidence="1 2">
    <name type="scientific">Candidatus Pedobacter colombiensis</name>
    <dbReference type="NCBI Taxonomy" id="3121371"/>
    <lineage>
        <taxon>Bacteria</taxon>
        <taxon>Pseudomonadati</taxon>
        <taxon>Bacteroidota</taxon>
        <taxon>Sphingobacteriia</taxon>
        <taxon>Sphingobacteriales</taxon>
        <taxon>Sphingobacteriaceae</taxon>
        <taxon>Pedobacter</taxon>
    </lineage>
</organism>
<dbReference type="EMBL" id="CP119313">
    <property type="protein sequence ID" value="WEK17554.1"/>
    <property type="molecule type" value="Genomic_DNA"/>
</dbReference>
<sequence>MKNSILITKPLPLVIPRMIVGLVFLSEGVQKFVVPGLVGAGRFAKIVLLFLGSGNYSVDQYLIKRGERA</sequence>
<evidence type="ECO:0000313" key="2">
    <source>
        <dbReference type="Proteomes" id="UP001214530"/>
    </source>
</evidence>
<evidence type="ECO:0008006" key="3">
    <source>
        <dbReference type="Google" id="ProtNLM"/>
    </source>
</evidence>
<accession>A0AAJ6B5A0</accession>
<name>A0AAJ6B5A0_9SPHI</name>
<dbReference type="AlphaFoldDB" id="A0AAJ6B5A0"/>
<dbReference type="Proteomes" id="UP001214530">
    <property type="component" value="Chromosome"/>
</dbReference>
<protein>
    <recommendedName>
        <fullName evidence="3">DoxX family protein</fullName>
    </recommendedName>
</protein>
<gene>
    <name evidence="1" type="ORF">P0Y49_12185</name>
</gene>
<reference evidence="1" key="1">
    <citation type="submission" date="2023-03" db="EMBL/GenBank/DDBJ databases">
        <title>Andean soil-derived lignocellulolytic bacterial consortium as a source of novel taxa and putative plastic-active enzymes.</title>
        <authorList>
            <person name="Diaz-Garcia L."/>
            <person name="Chuvochina M."/>
            <person name="Feuerriegel G."/>
            <person name="Bunk B."/>
            <person name="Sproer C."/>
            <person name="Streit W.R."/>
            <person name="Rodriguez L.M."/>
            <person name="Overmann J."/>
            <person name="Jimenez D.J."/>
        </authorList>
    </citation>
    <scope>NUCLEOTIDE SEQUENCE</scope>
    <source>
        <strain evidence="1">MAG 3858</strain>
    </source>
</reference>
<evidence type="ECO:0000313" key="1">
    <source>
        <dbReference type="EMBL" id="WEK17554.1"/>
    </source>
</evidence>